<keyword evidence="3" id="KW-1185">Reference proteome</keyword>
<sequence>MIGRAFASLGAATGLAIAPFTADAQLLLLPACGGGAHLLVVPGDPAAPGGKGDQCAKACHAVTDRRTKAKDGKRGGCC</sequence>
<keyword evidence="1" id="KW-0732">Signal</keyword>
<dbReference type="EMBL" id="FZPA01000019">
    <property type="protein sequence ID" value="SNT25516.1"/>
    <property type="molecule type" value="Genomic_DNA"/>
</dbReference>
<evidence type="ECO:0000256" key="1">
    <source>
        <dbReference type="SAM" id="SignalP"/>
    </source>
</evidence>
<gene>
    <name evidence="2" type="ORF">SAMN06295955_11945</name>
</gene>
<reference evidence="2 3" key="1">
    <citation type="submission" date="2017-06" db="EMBL/GenBank/DDBJ databases">
        <authorList>
            <person name="Kim H.J."/>
            <person name="Triplett B.A."/>
        </authorList>
    </citation>
    <scope>NUCLEOTIDE SEQUENCE [LARGE SCALE GENOMIC DNA]</scope>
    <source>
        <strain evidence="2 3">DS15</strain>
    </source>
</reference>
<evidence type="ECO:0000313" key="3">
    <source>
        <dbReference type="Proteomes" id="UP000198339"/>
    </source>
</evidence>
<organism evidence="2 3">
    <name type="scientific">Sphingopyxis indica</name>
    <dbReference type="NCBI Taxonomy" id="436663"/>
    <lineage>
        <taxon>Bacteria</taxon>
        <taxon>Pseudomonadati</taxon>
        <taxon>Pseudomonadota</taxon>
        <taxon>Alphaproteobacteria</taxon>
        <taxon>Sphingomonadales</taxon>
        <taxon>Sphingomonadaceae</taxon>
        <taxon>Sphingopyxis</taxon>
    </lineage>
</organism>
<dbReference type="OrthoDB" id="7452458at2"/>
<evidence type="ECO:0000313" key="2">
    <source>
        <dbReference type="EMBL" id="SNT25516.1"/>
    </source>
</evidence>
<name>A0A239L4J9_9SPHN</name>
<dbReference type="AlphaFoldDB" id="A0A239L4J9"/>
<accession>A0A239L4J9</accession>
<protein>
    <submittedName>
        <fullName evidence="2">Uncharacterized protein</fullName>
    </submittedName>
</protein>
<feature type="signal peptide" evidence="1">
    <location>
        <begin position="1"/>
        <end position="24"/>
    </location>
</feature>
<feature type="chain" id="PRO_5012263719" evidence="1">
    <location>
        <begin position="25"/>
        <end position="78"/>
    </location>
</feature>
<proteinExistence type="predicted"/>
<dbReference type="Proteomes" id="UP000198339">
    <property type="component" value="Unassembled WGS sequence"/>
</dbReference>
<dbReference type="RefSeq" id="WP_089217313.1">
    <property type="nucleotide sequence ID" value="NZ_FZPA01000019.1"/>
</dbReference>